<comment type="caution">
    <text evidence="5">The sequence shown here is derived from an EMBL/GenBank/DDBJ whole genome shotgun (WGS) entry which is preliminary data.</text>
</comment>
<protein>
    <submittedName>
        <fullName evidence="5">Molybdate transport system ATP-binding protein</fullName>
    </submittedName>
</protein>
<evidence type="ECO:0000313" key="5">
    <source>
        <dbReference type="EMBL" id="MBB6392836.1"/>
    </source>
</evidence>
<accession>A0A7X0KW18</accession>
<dbReference type="InterPro" id="IPR008995">
    <property type="entry name" value="Mo/tungstate-bd_C_term_dom"/>
</dbReference>
<dbReference type="InterPro" id="IPR003593">
    <property type="entry name" value="AAA+_ATPase"/>
</dbReference>
<dbReference type="Pfam" id="PF03459">
    <property type="entry name" value="TOBE"/>
    <property type="match status" value="1"/>
</dbReference>
<evidence type="ECO:0000256" key="3">
    <source>
        <dbReference type="ARBA" id="ARBA00022840"/>
    </source>
</evidence>
<dbReference type="SUPFAM" id="SSF52540">
    <property type="entry name" value="P-loop containing nucleoside triphosphate hydrolases"/>
    <property type="match status" value="1"/>
</dbReference>
<dbReference type="RefSeq" id="WP_184751935.1">
    <property type="nucleotide sequence ID" value="NZ_BAAAJR010000001.1"/>
</dbReference>
<dbReference type="GO" id="GO:0005524">
    <property type="term" value="F:ATP binding"/>
    <property type="evidence" value="ECO:0007669"/>
    <property type="project" value="UniProtKB-KW"/>
</dbReference>
<name>A0A7X0KW18_9MICO</name>
<dbReference type="Proteomes" id="UP000537775">
    <property type="component" value="Unassembled WGS sequence"/>
</dbReference>
<evidence type="ECO:0000256" key="2">
    <source>
        <dbReference type="ARBA" id="ARBA00022741"/>
    </source>
</evidence>
<dbReference type="PANTHER" id="PTHR42781:SF4">
    <property type="entry name" value="SPERMIDINE_PUTRESCINE IMPORT ATP-BINDING PROTEIN POTA"/>
    <property type="match status" value="1"/>
</dbReference>
<proteinExistence type="predicted"/>
<dbReference type="PROSITE" id="PS00211">
    <property type="entry name" value="ABC_TRANSPORTER_1"/>
    <property type="match status" value="1"/>
</dbReference>
<organism evidence="5 6">
    <name type="scientific">Microbacterium thalassium</name>
    <dbReference type="NCBI Taxonomy" id="362649"/>
    <lineage>
        <taxon>Bacteria</taxon>
        <taxon>Bacillati</taxon>
        <taxon>Actinomycetota</taxon>
        <taxon>Actinomycetes</taxon>
        <taxon>Micrococcales</taxon>
        <taxon>Microbacteriaceae</taxon>
        <taxon>Microbacterium</taxon>
    </lineage>
</organism>
<dbReference type="InterPro" id="IPR027417">
    <property type="entry name" value="P-loop_NTPase"/>
</dbReference>
<evidence type="ECO:0000313" key="6">
    <source>
        <dbReference type="Proteomes" id="UP000537775"/>
    </source>
</evidence>
<reference evidence="5 6" key="1">
    <citation type="submission" date="2020-08" db="EMBL/GenBank/DDBJ databases">
        <title>Sequencing the genomes of 1000 actinobacteria strains.</title>
        <authorList>
            <person name="Klenk H.-P."/>
        </authorList>
    </citation>
    <scope>NUCLEOTIDE SEQUENCE [LARGE SCALE GENOMIC DNA]</scope>
    <source>
        <strain evidence="5 6">DSM 12511</strain>
    </source>
</reference>
<feature type="domain" description="ABC transporter" evidence="4">
    <location>
        <begin position="3"/>
        <end position="239"/>
    </location>
</feature>
<keyword evidence="2" id="KW-0547">Nucleotide-binding</keyword>
<evidence type="ECO:0000256" key="1">
    <source>
        <dbReference type="ARBA" id="ARBA00022448"/>
    </source>
</evidence>
<dbReference type="GO" id="GO:0016887">
    <property type="term" value="F:ATP hydrolysis activity"/>
    <property type="evidence" value="ECO:0007669"/>
    <property type="project" value="InterPro"/>
</dbReference>
<evidence type="ECO:0000259" key="4">
    <source>
        <dbReference type="PROSITE" id="PS50893"/>
    </source>
</evidence>
<dbReference type="AlphaFoldDB" id="A0A7X0KW18"/>
<dbReference type="SMART" id="SM00382">
    <property type="entry name" value="AAA"/>
    <property type="match status" value="1"/>
</dbReference>
<dbReference type="Pfam" id="PF00005">
    <property type="entry name" value="ABC_tran"/>
    <property type="match status" value="1"/>
</dbReference>
<gene>
    <name evidence="5" type="ORF">HD594_003149</name>
</gene>
<dbReference type="InterPro" id="IPR050093">
    <property type="entry name" value="ABC_SmlMolc_Importer"/>
</dbReference>
<sequence length="374" mass="38521">MTASALDAHVVLARGGFALDARIAVPAGETLAVMGPSGAGKSTLLAVLAGLVAPRDGHVRVGERMLDSARPRVRTPPSRRGVVLLGQDAQLFPHMTVRENIVFGPRAHGVPRERAERDADDWLYRVGLAGLGSRRPAQLSGGQQQRVALARALATEPAVLLLDEPLTSLDIDTAADIRALLAAQLAATRTTAVVATHDAVDAVALAAHLAVLEHGRVTQSGPVRAVLAEPATPFAAAVAGMNRVEGVVRGGSLETRRVGIPVTEAAASGLDGRAAAAVFRPSAVTVDAVAADSWTAALRLGTEPGEWLARVSRLEPTPAGVRVRTGEPDVAADLPADAAAALRLAPGTPVRLRVDPAAVRLVPGPEAAASEEHD</sequence>
<keyword evidence="3 5" id="KW-0067">ATP-binding</keyword>
<dbReference type="PANTHER" id="PTHR42781">
    <property type="entry name" value="SPERMIDINE/PUTRESCINE IMPORT ATP-BINDING PROTEIN POTA"/>
    <property type="match status" value="1"/>
</dbReference>
<dbReference type="Gene3D" id="3.40.50.300">
    <property type="entry name" value="P-loop containing nucleotide triphosphate hydrolases"/>
    <property type="match status" value="1"/>
</dbReference>
<keyword evidence="1" id="KW-0813">Transport</keyword>
<keyword evidence="6" id="KW-1185">Reference proteome</keyword>
<dbReference type="InterPro" id="IPR017871">
    <property type="entry name" value="ABC_transporter-like_CS"/>
</dbReference>
<dbReference type="PROSITE" id="PS50893">
    <property type="entry name" value="ABC_TRANSPORTER_2"/>
    <property type="match status" value="1"/>
</dbReference>
<dbReference type="SUPFAM" id="SSF50331">
    <property type="entry name" value="MOP-like"/>
    <property type="match status" value="1"/>
</dbReference>
<dbReference type="EMBL" id="JACHML010000001">
    <property type="protein sequence ID" value="MBB6392836.1"/>
    <property type="molecule type" value="Genomic_DNA"/>
</dbReference>
<dbReference type="InterPro" id="IPR005116">
    <property type="entry name" value="Transp-assoc_OB_typ1"/>
</dbReference>
<dbReference type="InterPro" id="IPR003439">
    <property type="entry name" value="ABC_transporter-like_ATP-bd"/>
</dbReference>